<evidence type="ECO:0000256" key="6">
    <source>
        <dbReference type="ARBA" id="ARBA00023163"/>
    </source>
</evidence>
<evidence type="ECO:0000256" key="8">
    <source>
        <dbReference type="PROSITE-ProRule" id="PRU00042"/>
    </source>
</evidence>
<dbReference type="InterPro" id="IPR052426">
    <property type="entry name" value="Plant_dev_regulator"/>
</dbReference>
<accession>A0AAP0H480</accession>
<dbReference type="Proteomes" id="UP001408789">
    <property type="component" value="Unassembled WGS sequence"/>
</dbReference>
<dbReference type="GO" id="GO:0008270">
    <property type="term" value="F:zinc ion binding"/>
    <property type="evidence" value="ECO:0007669"/>
    <property type="project" value="UniProtKB-KW"/>
</dbReference>
<dbReference type="InterPro" id="IPR036236">
    <property type="entry name" value="Znf_C2H2_sf"/>
</dbReference>
<dbReference type="InterPro" id="IPR013087">
    <property type="entry name" value="Znf_C2H2_type"/>
</dbReference>
<evidence type="ECO:0000256" key="5">
    <source>
        <dbReference type="ARBA" id="ARBA00023015"/>
    </source>
</evidence>
<keyword evidence="11" id="KW-1185">Reference proteome</keyword>
<dbReference type="GO" id="GO:0005634">
    <property type="term" value="C:nucleus"/>
    <property type="evidence" value="ECO:0007669"/>
    <property type="project" value="UniProtKB-SubCell"/>
</dbReference>
<name>A0AAP0H480_9ASTR</name>
<evidence type="ECO:0000313" key="10">
    <source>
        <dbReference type="EMBL" id="KAK9069315.1"/>
    </source>
</evidence>
<dbReference type="Gene3D" id="3.30.160.60">
    <property type="entry name" value="Classic Zinc Finger"/>
    <property type="match status" value="1"/>
</dbReference>
<feature type="domain" description="C2H2-type" evidence="9">
    <location>
        <begin position="52"/>
        <end position="79"/>
    </location>
</feature>
<keyword evidence="3 8" id="KW-0863">Zinc-finger</keyword>
<dbReference type="AlphaFoldDB" id="A0AAP0H480"/>
<dbReference type="PROSITE" id="PS50157">
    <property type="entry name" value="ZINC_FINGER_C2H2_2"/>
    <property type="match status" value="1"/>
</dbReference>
<evidence type="ECO:0000256" key="1">
    <source>
        <dbReference type="ARBA" id="ARBA00004123"/>
    </source>
</evidence>
<dbReference type="PANTHER" id="PTHR45801">
    <property type="entry name" value="OS07G0101800 PROTEIN"/>
    <property type="match status" value="1"/>
</dbReference>
<dbReference type="SMART" id="SM00355">
    <property type="entry name" value="ZnF_C2H2"/>
    <property type="match status" value="1"/>
</dbReference>
<dbReference type="EMBL" id="JBCNJP010000014">
    <property type="protein sequence ID" value="KAK9069315.1"/>
    <property type="molecule type" value="Genomic_DNA"/>
</dbReference>
<protein>
    <recommendedName>
        <fullName evidence="9">C2H2-type domain-containing protein</fullName>
    </recommendedName>
</protein>
<dbReference type="Pfam" id="PF13912">
    <property type="entry name" value="zf-C2H2_6"/>
    <property type="match status" value="1"/>
</dbReference>
<keyword evidence="6" id="KW-0804">Transcription</keyword>
<keyword evidence="2" id="KW-0479">Metal-binding</keyword>
<proteinExistence type="predicted"/>
<keyword evidence="7" id="KW-0539">Nucleus</keyword>
<evidence type="ECO:0000256" key="2">
    <source>
        <dbReference type="ARBA" id="ARBA00022723"/>
    </source>
</evidence>
<sequence>MDQSRYWIQKEQTCLNSHVLSSFGGGDSWEEQAFAEDASGPLGGCIWPPRSYTCSFCRREFRSAQALGGHMNVHRRDRARLKKINSSSNNNNIQLGEQQPPHTSFDICVLPNPNKTSNPNSHDHLDHQTLRCSSPVSNFTCSFSRQEHHQKAGTPLLTCSKFEPHKRSFHHIAAADLGDDHVAAGSSSSKKVVESNFTSTTSKKNNDDEQIELRLASSLIRKRCDIGETPPFFSIREGLIFKKRRIEGTGVGSNFLPRNSSSLLLNGKEVESVCERRSSTVDSTSENLDLELRLGDRV</sequence>
<evidence type="ECO:0000256" key="4">
    <source>
        <dbReference type="ARBA" id="ARBA00022833"/>
    </source>
</evidence>
<comment type="caution">
    <text evidence="10">The sequence shown here is derived from an EMBL/GenBank/DDBJ whole genome shotgun (WGS) entry which is preliminary data.</text>
</comment>
<organism evidence="10 11">
    <name type="scientific">Deinandra increscens subsp. villosa</name>
    <dbReference type="NCBI Taxonomy" id="3103831"/>
    <lineage>
        <taxon>Eukaryota</taxon>
        <taxon>Viridiplantae</taxon>
        <taxon>Streptophyta</taxon>
        <taxon>Embryophyta</taxon>
        <taxon>Tracheophyta</taxon>
        <taxon>Spermatophyta</taxon>
        <taxon>Magnoliopsida</taxon>
        <taxon>eudicotyledons</taxon>
        <taxon>Gunneridae</taxon>
        <taxon>Pentapetalae</taxon>
        <taxon>asterids</taxon>
        <taxon>campanulids</taxon>
        <taxon>Asterales</taxon>
        <taxon>Asteraceae</taxon>
        <taxon>Asteroideae</taxon>
        <taxon>Heliantheae alliance</taxon>
        <taxon>Madieae</taxon>
        <taxon>Madiinae</taxon>
        <taxon>Deinandra</taxon>
    </lineage>
</organism>
<reference evidence="10 11" key="1">
    <citation type="submission" date="2024-04" db="EMBL/GenBank/DDBJ databases">
        <title>The reference genome of an endangered Asteraceae, Deinandra increscens subsp. villosa, native to the Central Coast of California.</title>
        <authorList>
            <person name="Guilliams M."/>
            <person name="Hasenstab-Lehman K."/>
            <person name="Meyer R."/>
            <person name="Mcevoy S."/>
        </authorList>
    </citation>
    <scope>NUCLEOTIDE SEQUENCE [LARGE SCALE GENOMIC DNA]</scope>
    <source>
        <tissue evidence="10">Leaf</tissue>
    </source>
</reference>
<evidence type="ECO:0000259" key="9">
    <source>
        <dbReference type="PROSITE" id="PS50157"/>
    </source>
</evidence>
<dbReference type="SUPFAM" id="SSF57667">
    <property type="entry name" value="beta-beta-alpha zinc fingers"/>
    <property type="match status" value="1"/>
</dbReference>
<comment type="subcellular location">
    <subcellularLocation>
        <location evidence="1">Nucleus</location>
    </subcellularLocation>
</comment>
<gene>
    <name evidence="10" type="ORF">SSX86_013431</name>
</gene>
<evidence type="ECO:0000313" key="11">
    <source>
        <dbReference type="Proteomes" id="UP001408789"/>
    </source>
</evidence>
<dbReference type="PANTHER" id="PTHR45801:SF94">
    <property type="entry name" value="ZINC FINGER PROTEIN 10"/>
    <property type="match status" value="1"/>
</dbReference>
<dbReference type="PROSITE" id="PS00028">
    <property type="entry name" value="ZINC_FINGER_C2H2_1"/>
    <property type="match status" value="1"/>
</dbReference>
<keyword evidence="4" id="KW-0862">Zinc</keyword>
<evidence type="ECO:0000256" key="3">
    <source>
        <dbReference type="ARBA" id="ARBA00022771"/>
    </source>
</evidence>
<keyword evidence="5" id="KW-0805">Transcription regulation</keyword>
<evidence type="ECO:0000256" key="7">
    <source>
        <dbReference type="ARBA" id="ARBA00023242"/>
    </source>
</evidence>